<keyword evidence="9" id="KW-1185">Reference proteome</keyword>
<dbReference type="PANTHER" id="PTHR21716:SF4">
    <property type="entry name" value="TRANSMEMBRANE PROTEIN 245"/>
    <property type="match status" value="1"/>
</dbReference>
<feature type="transmembrane region" description="Helical" evidence="6">
    <location>
        <begin position="577"/>
        <end position="596"/>
    </location>
</feature>
<name>A0A834RHZ9_SARSC</name>
<proteinExistence type="inferred from homology"/>
<evidence type="ECO:0000313" key="7">
    <source>
        <dbReference type="EMBL" id="KAF7493868.1"/>
    </source>
</evidence>
<dbReference type="AlphaFoldDB" id="A0A834RHZ9"/>
<dbReference type="Proteomes" id="UP000070412">
    <property type="component" value="Unassembled WGS sequence"/>
</dbReference>
<evidence type="ECO:0000256" key="3">
    <source>
        <dbReference type="ARBA" id="ARBA00022692"/>
    </source>
</evidence>
<evidence type="ECO:0000313" key="8">
    <source>
        <dbReference type="EnsemblMetazoa" id="KAF7493868.1"/>
    </source>
</evidence>
<feature type="transmembrane region" description="Helical" evidence="6">
    <location>
        <begin position="219"/>
        <end position="240"/>
    </location>
</feature>
<keyword evidence="4 6" id="KW-1133">Transmembrane helix</keyword>
<reference evidence="9" key="1">
    <citation type="journal article" date="2020" name="PLoS Negl. Trop. Dis.">
        <title>High-quality nuclear genome for Sarcoptes scabiei-A critical resource for a neglected parasite.</title>
        <authorList>
            <person name="Korhonen P.K."/>
            <person name="Gasser R.B."/>
            <person name="Ma G."/>
            <person name="Wang T."/>
            <person name="Stroehlein A.J."/>
            <person name="Young N.D."/>
            <person name="Ang C.S."/>
            <person name="Fernando D.D."/>
            <person name="Lu H.C."/>
            <person name="Taylor S."/>
            <person name="Reynolds S.L."/>
            <person name="Mofiz E."/>
            <person name="Najaraj S.H."/>
            <person name="Gowda H."/>
            <person name="Madugundu A."/>
            <person name="Renuse S."/>
            <person name="Holt D."/>
            <person name="Pandey A."/>
            <person name="Papenfuss A.T."/>
            <person name="Fischer K."/>
        </authorList>
    </citation>
    <scope>NUCLEOTIDE SEQUENCE [LARGE SCALE GENOMIC DNA]</scope>
</reference>
<protein>
    <submittedName>
        <fullName evidence="7">Transmembrane protein</fullName>
    </submittedName>
</protein>
<dbReference type="EnsemblMetazoa" id="SSS_5475s_mrna">
    <property type="protein sequence ID" value="KAF7493868.1"/>
    <property type="gene ID" value="SSS_5475"/>
</dbReference>
<feature type="transmembrane region" description="Helical" evidence="6">
    <location>
        <begin position="754"/>
        <end position="773"/>
    </location>
</feature>
<dbReference type="InterPro" id="IPR002549">
    <property type="entry name" value="AI-2E-like"/>
</dbReference>
<evidence type="ECO:0000256" key="4">
    <source>
        <dbReference type="ARBA" id="ARBA00022989"/>
    </source>
</evidence>
<dbReference type="GO" id="GO:0016020">
    <property type="term" value="C:membrane"/>
    <property type="evidence" value="ECO:0007669"/>
    <property type="project" value="UniProtKB-SubCell"/>
</dbReference>
<accession>A0A834RHZ9</accession>
<evidence type="ECO:0000256" key="5">
    <source>
        <dbReference type="ARBA" id="ARBA00023136"/>
    </source>
</evidence>
<evidence type="ECO:0000256" key="1">
    <source>
        <dbReference type="ARBA" id="ARBA00004141"/>
    </source>
</evidence>
<evidence type="ECO:0000256" key="6">
    <source>
        <dbReference type="SAM" id="Phobius"/>
    </source>
</evidence>
<comment type="subcellular location">
    <subcellularLocation>
        <location evidence="1">Membrane</location>
        <topology evidence="1">Multi-pass membrane protein</topology>
    </subcellularLocation>
</comment>
<evidence type="ECO:0000313" key="9">
    <source>
        <dbReference type="Proteomes" id="UP000070412"/>
    </source>
</evidence>
<comment type="similarity">
    <text evidence="2">Belongs to the autoinducer-2 exporter (AI-2E) (TC 2.A.86) family.</text>
</comment>
<feature type="transmembrane region" description="Helical" evidence="6">
    <location>
        <begin position="38"/>
        <end position="55"/>
    </location>
</feature>
<reference evidence="8" key="3">
    <citation type="submission" date="2022-06" db="UniProtKB">
        <authorList>
            <consortium name="EnsemblMetazoa"/>
        </authorList>
    </citation>
    <scope>IDENTIFICATION</scope>
</reference>
<feature type="transmembrane region" description="Helical" evidence="6">
    <location>
        <begin position="61"/>
        <end position="82"/>
    </location>
</feature>
<keyword evidence="5 6" id="KW-0472">Membrane</keyword>
<feature type="transmembrane region" description="Helical" evidence="6">
    <location>
        <begin position="194"/>
        <end position="213"/>
    </location>
</feature>
<feature type="transmembrane region" description="Helical" evidence="6">
    <location>
        <begin position="159"/>
        <end position="182"/>
    </location>
</feature>
<evidence type="ECO:0000256" key="2">
    <source>
        <dbReference type="ARBA" id="ARBA00009773"/>
    </source>
</evidence>
<sequence length="783" mass="89849">MEQTTPFQTPLGSRIKSAKLSEVVSTIITYRQKGIQTLIFHSLSILISVTILFLLSQVYYIFLPCLKALLWALLCGSALYPFKTRLDNALRSWLDNLEKSNRSLCFGMILLPFQTSINVYLLIIHFLSDHLIFFLAFHFRFQIGDLLKNSTHILPLLSFHNGFITGLMIFCISIHFVIMLFFNSENYARRIFSFNFIPTILMISLIYCFVTYLGFGGKILLLLLLVICSSGMISTAYNLLHESNDDENNQHRELANSIINAVNSQVKSKVEKLITWFRNKFSDPKDFVDGSETSVGKLFISFVFIISIFTIADHLNVSNLLLGLFCIHWIVKKIFKAIHRNLSRSLILIDKISKTVLEFIGKRFQKDLLFRVFRHFFINGDRMIKNFLKDSIDVMTSIILFLIVAFTIIFCSGFLSIKIYSECYRTINSLQRELKNIEFIQDSINMTLNKISDLDYLADFLNDRLNLKEDEKYFVRKMLLELRQNVLPNIINGSWVNEIREVEEDSEAISSVENRFNLKVPLVFSSITPMISFGNNKIFKKMVKLLSNQATSYLPFLKSLLSFAYAFVFIIFDSSTILMSMVVNFIIFTLALFYLLSSSHEKYRPIEFLDSIVANLVTNHEHNCFSQYVEEIINSIFAATIKISAFYGIYTWLVHSLFGIEICCIPSVIAAILAAIPLLNAYWASFPACIYLYYFDQTLPLVKSFLMFFVAILPSFIVDSSIYSDINRGGHPYLIGLAITCGVVYYGIEGALFGPLWLCLLFIILNIGIELDTNVINQQNSKS</sequence>
<dbReference type="OrthoDB" id="5970161at2759"/>
<feature type="transmembrane region" description="Helical" evidence="6">
    <location>
        <begin position="295"/>
        <end position="312"/>
    </location>
</feature>
<reference evidence="7" key="2">
    <citation type="submission" date="2020-01" db="EMBL/GenBank/DDBJ databases">
        <authorList>
            <person name="Korhonen P.K.K."/>
            <person name="Guangxu M.G."/>
            <person name="Wang T.W."/>
            <person name="Stroehlein A.J.S."/>
            <person name="Young N.D."/>
            <person name="Ang C.-S.A."/>
            <person name="Fernando D.W.F."/>
            <person name="Lu H.L."/>
            <person name="Taylor S.T."/>
            <person name="Ehtesham M.E.M."/>
            <person name="Najaraj S.H.N."/>
            <person name="Harsha G.H.G."/>
            <person name="Madugundu A.M."/>
            <person name="Renuse S.R."/>
            <person name="Holt D.H."/>
            <person name="Pandey A.P."/>
            <person name="Papenfuss A.P."/>
            <person name="Gasser R.B.G."/>
            <person name="Fischer K.F."/>
        </authorList>
    </citation>
    <scope>NUCLEOTIDE SEQUENCE</scope>
    <source>
        <strain evidence="7">SSS_KF_BRIS2020</strain>
    </source>
</reference>
<dbReference type="PANTHER" id="PTHR21716">
    <property type="entry name" value="TRANSMEMBRANE PROTEIN"/>
    <property type="match status" value="1"/>
</dbReference>
<feature type="transmembrane region" description="Helical" evidence="6">
    <location>
        <begin position="392"/>
        <end position="415"/>
    </location>
</feature>
<organism evidence="7">
    <name type="scientific">Sarcoptes scabiei</name>
    <name type="common">Itch mite</name>
    <name type="synonym">Acarus scabiei</name>
    <dbReference type="NCBI Taxonomy" id="52283"/>
    <lineage>
        <taxon>Eukaryota</taxon>
        <taxon>Metazoa</taxon>
        <taxon>Ecdysozoa</taxon>
        <taxon>Arthropoda</taxon>
        <taxon>Chelicerata</taxon>
        <taxon>Arachnida</taxon>
        <taxon>Acari</taxon>
        <taxon>Acariformes</taxon>
        <taxon>Sarcoptiformes</taxon>
        <taxon>Astigmata</taxon>
        <taxon>Psoroptidia</taxon>
        <taxon>Sarcoptoidea</taxon>
        <taxon>Sarcoptidae</taxon>
        <taxon>Sarcoptinae</taxon>
        <taxon>Sarcoptes</taxon>
    </lineage>
</organism>
<feature type="transmembrane region" description="Helical" evidence="6">
    <location>
        <begin position="652"/>
        <end position="679"/>
    </location>
</feature>
<gene>
    <name evidence="7" type="ORF">SSS_5475</name>
</gene>
<feature type="transmembrane region" description="Helical" evidence="6">
    <location>
        <begin position="551"/>
        <end position="571"/>
    </location>
</feature>
<feature type="transmembrane region" description="Helical" evidence="6">
    <location>
        <begin position="699"/>
        <end position="718"/>
    </location>
</feature>
<keyword evidence="3 6" id="KW-0812">Transmembrane</keyword>
<dbReference type="EMBL" id="WVUK01000054">
    <property type="protein sequence ID" value="KAF7493868.1"/>
    <property type="molecule type" value="Genomic_DNA"/>
</dbReference>